<dbReference type="AlphaFoldDB" id="A0A0A9DTR6"/>
<proteinExistence type="predicted"/>
<evidence type="ECO:0000256" key="1">
    <source>
        <dbReference type="SAM" id="MobiDB-lite"/>
    </source>
</evidence>
<organism evidence="2">
    <name type="scientific">Arundo donax</name>
    <name type="common">Giant reed</name>
    <name type="synonym">Donax arundinaceus</name>
    <dbReference type="NCBI Taxonomy" id="35708"/>
    <lineage>
        <taxon>Eukaryota</taxon>
        <taxon>Viridiplantae</taxon>
        <taxon>Streptophyta</taxon>
        <taxon>Embryophyta</taxon>
        <taxon>Tracheophyta</taxon>
        <taxon>Spermatophyta</taxon>
        <taxon>Magnoliopsida</taxon>
        <taxon>Liliopsida</taxon>
        <taxon>Poales</taxon>
        <taxon>Poaceae</taxon>
        <taxon>PACMAD clade</taxon>
        <taxon>Arundinoideae</taxon>
        <taxon>Arundineae</taxon>
        <taxon>Arundo</taxon>
    </lineage>
</organism>
<sequence length="39" mass="4176">MKTAAAKTDVHKHGKKYGNHPKSESGEKTFGKFSAGSAR</sequence>
<protein>
    <submittedName>
        <fullName evidence="2">Uncharacterized protein</fullName>
    </submittedName>
</protein>
<reference evidence="2" key="1">
    <citation type="submission" date="2014-09" db="EMBL/GenBank/DDBJ databases">
        <authorList>
            <person name="Magalhaes I.L.F."/>
            <person name="Oliveira U."/>
            <person name="Santos F.R."/>
            <person name="Vidigal T.H.D.A."/>
            <person name="Brescovit A.D."/>
            <person name="Santos A.J."/>
        </authorList>
    </citation>
    <scope>NUCLEOTIDE SEQUENCE</scope>
    <source>
        <tissue evidence="2">Shoot tissue taken approximately 20 cm above the soil surface</tissue>
    </source>
</reference>
<feature type="compositionally biased region" description="Basic and acidic residues" evidence="1">
    <location>
        <begin position="21"/>
        <end position="30"/>
    </location>
</feature>
<feature type="compositionally biased region" description="Basic residues" evidence="1">
    <location>
        <begin position="10"/>
        <end position="19"/>
    </location>
</feature>
<accession>A0A0A9DTR6</accession>
<evidence type="ECO:0000313" key="2">
    <source>
        <dbReference type="EMBL" id="JAD91979.1"/>
    </source>
</evidence>
<name>A0A0A9DTR6_ARUDO</name>
<reference evidence="2" key="2">
    <citation type="journal article" date="2015" name="Data Brief">
        <title>Shoot transcriptome of the giant reed, Arundo donax.</title>
        <authorList>
            <person name="Barrero R.A."/>
            <person name="Guerrero F.D."/>
            <person name="Moolhuijzen P."/>
            <person name="Goolsby J.A."/>
            <person name="Tidwell J."/>
            <person name="Bellgard S.E."/>
            <person name="Bellgard M.I."/>
        </authorList>
    </citation>
    <scope>NUCLEOTIDE SEQUENCE</scope>
    <source>
        <tissue evidence="2">Shoot tissue taken approximately 20 cm above the soil surface</tissue>
    </source>
</reference>
<dbReference type="EMBL" id="GBRH01205916">
    <property type="protein sequence ID" value="JAD91979.1"/>
    <property type="molecule type" value="Transcribed_RNA"/>
</dbReference>
<feature type="region of interest" description="Disordered" evidence="1">
    <location>
        <begin position="1"/>
        <end position="39"/>
    </location>
</feature>